<feature type="domain" description="Serine aminopeptidase S33" evidence="1">
    <location>
        <begin position="42"/>
        <end position="294"/>
    </location>
</feature>
<dbReference type="RefSeq" id="WP_070736512.1">
    <property type="nucleotide sequence ID" value="NZ_MDZC01000133.1"/>
</dbReference>
<dbReference type="OrthoDB" id="9801217at2"/>
<dbReference type="Gene3D" id="3.40.50.1820">
    <property type="entry name" value="alpha/beta hydrolase"/>
    <property type="match status" value="1"/>
</dbReference>
<dbReference type="Proteomes" id="UP000177791">
    <property type="component" value="Unassembled WGS sequence"/>
</dbReference>
<dbReference type="STRING" id="1908236.BEN48_07385"/>
<evidence type="ECO:0000313" key="3">
    <source>
        <dbReference type="Proteomes" id="UP000177791"/>
    </source>
</evidence>
<dbReference type="Pfam" id="PF12146">
    <property type="entry name" value="Hydrolase_4"/>
    <property type="match status" value="1"/>
</dbReference>
<name>A0A1G1SQT1_9BACT</name>
<protein>
    <recommendedName>
        <fullName evidence="1">Serine aminopeptidase S33 domain-containing protein</fullName>
    </recommendedName>
</protein>
<proteinExistence type="predicted"/>
<dbReference type="InterPro" id="IPR051044">
    <property type="entry name" value="MAG_DAG_Lipase"/>
</dbReference>
<dbReference type="SUPFAM" id="SSF53474">
    <property type="entry name" value="alpha/beta-Hydrolases"/>
    <property type="match status" value="1"/>
</dbReference>
<evidence type="ECO:0000259" key="1">
    <source>
        <dbReference type="Pfam" id="PF12146"/>
    </source>
</evidence>
<dbReference type="InterPro" id="IPR029058">
    <property type="entry name" value="AB_hydrolase_fold"/>
</dbReference>
<dbReference type="AlphaFoldDB" id="A0A1G1SQT1"/>
<reference evidence="2 3" key="1">
    <citation type="submission" date="2016-08" db="EMBL/GenBank/DDBJ databases">
        <title>Hymenobacter coccineus sp. nov., Hymenobacter lapidarius sp. nov. and Hymenobacter glacialis sp. nov., isolated from Antarctic soil.</title>
        <authorList>
            <person name="Sedlacek I."/>
            <person name="Kralova S."/>
            <person name="Kyrova K."/>
            <person name="Maslanova I."/>
            <person name="Stankova E."/>
            <person name="Vrbovska V."/>
            <person name="Nemec M."/>
            <person name="Bartak M."/>
            <person name="Svec P."/>
            <person name="Busse H.-J."/>
            <person name="Pantucek R."/>
        </authorList>
    </citation>
    <scope>NUCLEOTIDE SEQUENCE [LARGE SCALE GENOMIC DNA]</scope>
    <source>
        <strain evidence="2 3">CCM 8648</strain>
    </source>
</reference>
<keyword evidence="3" id="KW-1185">Reference proteome</keyword>
<accession>A0A1G1SQT1</accession>
<gene>
    <name evidence="2" type="ORF">BEN48_07385</name>
</gene>
<evidence type="ECO:0000313" key="2">
    <source>
        <dbReference type="EMBL" id="OGX80979.1"/>
    </source>
</evidence>
<sequence>MSASYQPDVLGPDFEQRVLPQPDDYEGEVQCTLVRLRPKGPAARAVLYVHGFNDYFFQREMAHRYQQQGYQFYALDLRKYGRSWLPHQRPNNVRDLREYYADLDAALAVVQAEGYATAVLCAHSTGGLVAALYAHEGIQRAVVSALVLNSPFLAMNQPWLKKQVAIPLAAALGRFLPNISPPSDLPPEYGLSLHQNYQGEWDYRLLWKPLVPFPVSLGWLRAIGAGHRRVRRGLAIAQPVLVLHSDRTVRTSGWSDDYFRADGVLDVLDIQALAPRLGTRVTVQAIAGGMHDLVLSSEPVREQVYREIFTWLATLGQ</sequence>
<comment type="caution">
    <text evidence="2">The sequence shown here is derived from an EMBL/GenBank/DDBJ whole genome shotgun (WGS) entry which is preliminary data.</text>
</comment>
<organism evidence="2 3">
    <name type="scientific">Hymenobacter glacialis</name>
    <dbReference type="NCBI Taxonomy" id="1908236"/>
    <lineage>
        <taxon>Bacteria</taxon>
        <taxon>Pseudomonadati</taxon>
        <taxon>Bacteroidota</taxon>
        <taxon>Cytophagia</taxon>
        <taxon>Cytophagales</taxon>
        <taxon>Hymenobacteraceae</taxon>
        <taxon>Hymenobacter</taxon>
    </lineage>
</organism>
<dbReference type="PANTHER" id="PTHR11614">
    <property type="entry name" value="PHOSPHOLIPASE-RELATED"/>
    <property type="match status" value="1"/>
</dbReference>
<dbReference type="EMBL" id="MDZC01000133">
    <property type="protein sequence ID" value="OGX80979.1"/>
    <property type="molecule type" value="Genomic_DNA"/>
</dbReference>
<dbReference type="InterPro" id="IPR022742">
    <property type="entry name" value="Hydrolase_4"/>
</dbReference>